<dbReference type="AlphaFoldDB" id="A0A8I1ABW9"/>
<protein>
    <submittedName>
        <fullName evidence="1">Uncharacterized protein</fullName>
    </submittedName>
</protein>
<name>A0A8I1ABW9_THEIN</name>
<keyword evidence="2" id="KW-1185">Reference proteome</keyword>
<proteinExistence type="predicted"/>
<dbReference type="RefSeq" id="WP_181821643.1">
    <property type="nucleotide sequence ID" value="NZ_JACETT010000034.1"/>
</dbReference>
<accession>A0A8I1ABW9</accession>
<dbReference type="EMBL" id="JAECVW010000020">
    <property type="protein sequence ID" value="MBH8596451.1"/>
    <property type="molecule type" value="Genomic_DNA"/>
</dbReference>
<organism evidence="1 2">
    <name type="scientific">Thermoactinomyces intermedius</name>
    <dbReference type="NCBI Taxonomy" id="2024"/>
    <lineage>
        <taxon>Bacteria</taxon>
        <taxon>Bacillati</taxon>
        <taxon>Bacillota</taxon>
        <taxon>Bacilli</taxon>
        <taxon>Bacillales</taxon>
        <taxon>Thermoactinomycetaceae</taxon>
        <taxon>Thermoactinomyces</taxon>
    </lineage>
</organism>
<sequence>MSFVISMALNGWEINKMTFLEAAIGGLLGLIGGGITAGASRGLASGIGQKLIMGAKNSKFLGPVLRGGQKLVSKMPAPIQKMFTKGGFIGAAEGAGTSVTDDILHGRKINWKNAVLAGFFGAGSVVVVHFAQPAVNKAVASMEPVLAKTPIVKNLFTKVDDCIAARQTGGYHAFFLVVKPGCVDTGITDLLKSDLKKWRETVGTDLNTIAVARTDIEGLENKVFEGASTRVIEAAPPAAGLEPLDTNRKIKAPYDENNPFLKQYTNHAEEMIVNKFADAVDDLYPNPLDVKGKLYLHQSNPKGVCGACKAGFGKSSKRQGVLYQLSKWYPNLEIIVSSEVKEGQKVTKSHFFIVKDGKQYDYPEDRRK</sequence>
<gene>
    <name evidence="1" type="ORF">I8U20_14245</name>
</gene>
<reference evidence="1 2" key="1">
    <citation type="submission" date="2020-12" db="EMBL/GenBank/DDBJ databases">
        <title>WGS of Thermoactinomyces spp.</title>
        <authorList>
            <person name="Cheng K."/>
        </authorList>
    </citation>
    <scope>NUCLEOTIDE SEQUENCE [LARGE SCALE GENOMIC DNA]</scope>
    <source>
        <strain evidence="2">CICC 10671\DSM 43846</strain>
    </source>
</reference>
<evidence type="ECO:0000313" key="1">
    <source>
        <dbReference type="EMBL" id="MBH8596451.1"/>
    </source>
</evidence>
<comment type="caution">
    <text evidence="1">The sequence shown here is derived from an EMBL/GenBank/DDBJ whole genome shotgun (WGS) entry which is preliminary data.</text>
</comment>
<dbReference type="Proteomes" id="UP000633619">
    <property type="component" value="Unassembled WGS sequence"/>
</dbReference>
<evidence type="ECO:0000313" key="2">
    <source>
        <dbReference type="Proteomes" id="UP000633619"/>
    </source>
</evidence>